<evidence type="ECO:0000256" key="1">
    <source>
        <dbReference type="SAM" id="SignalP"/>
    </source>
</evidence>
<dbReference type="EMBL" id="JABXYR010000002">
    <property type="protein sequence ID" value="NWO23667.1"/>
    <property type="molecule type" value="Genomic_DNA"/>
</dbReference>
<dbReference type="SUPFAM" id="SSF52833">
    <property type="entry name" value="Thioredoxin-like"/>
    <property type="match status" value="1"/>
</dbReference>
<name>A0A7Y8VSK4_9FIRM</name>
<dbReference type="InterPro" id="IPR050553">
    <property type="entry name" value="Thioredoxin_ResA/DsbE_sf"/>
</dbReference>
<dbReference type="RefSeq" id="WP_009644078.1">
    <property type="nucleotide sequence ID" value="NZ_CAUUGE010000001.1"/>
</dbReference>
<gene>
    <name evidence="3" type="ORF">HW270_06275</name>
</gene>
<organism evidence="3 4">
    <name type="scientific">Mogibacterium timidum</name>
    <dbReference type="NCBI Taxonomy" id="35519"/>
    <lineage>
        <taxon>Bacteria</taxon>
        <taxon>Bacillati</taxon>
        <taxon>Bacillota</taxon>
        <taxon>Clostridia</taxon>
        <taxon>Peptostreptococcales</taxon>
        <taxon>Anaerovoracaceae</taxon>
        <taxon>Mogibacterium</taxon>
    </lineage>
</organism>
<dbReference type="InterPro" id="IPR013740">
    <property type="entry name" value="Redoxin"/>
</dbReference>
<reference evidence="3 4" key="1">
    <citation type="submission" date="2020-06" db="EMBL/GenBank/DDBJ databases">
        <title>Mogibacterium timidum strain W9173 genomic sequence.</title>
        <authorList>
            <person name="Wade W.G."/>
            <person name="Johnston C.D."/>
            <person name="Chen T."/>
            <person name="Dewhirst F.E."/>
        </authorList>
    </citation>
    <scope>NUCLEOTIDE SEQUENCE [LARGE SCALE GENOMIC DNA]</scope>
    <source>
        <strain evidence="3 4">W9173</strain>
    </source>
</reference>
<dbReference type="PANTHER" id="PTHR42852:SF13">
    <property type="entry name" value="PROTEIN DIPZ"/>
    <property type="match status" value="1"/>
</dbReference>
<comment type="caution">
    <text evidence="3">The sequence shown here is derived from an EMBL/GenBank/DDBJ whole genome shotgun (WGS) entry which is preliminary data.</text>
</comment>
<dbReference type="CDD" id="cd02966">
    <property type="entry name" value="TlpA_like_family"/>
    <property type="match status" value="1"/>
</dbReference>
<keyword evidence="4" id="KW-1185">Reference proteome</keyword>
<dbReference type="InterPro" id="IPR013766">
    <property type="entry name" value="Thioredoxin_domain"/>
</dbReference>
<evidence type="ECO:0000259" key="2">
    <source>
        <dbReference type="PROSITE" id="PS51352"/>
    </source>
</evidence>
<dbReference type="Pfam" id="PF08534">
    <property type="entry name" value="Redoxin"/>
    <property type="match status" value="1"/>
</dbReference>
<accession>A0A7Y8VSK4</accession>
<dbReference type="Gene3D" id="3.40.30.10">
    <property type="entry name" value="Glutaredoxin"/>
    <property type="match status" value="1"/>
</dbReference>
<keyword evidence="1" id="KW-0732">Signal</keyword>
<proteinExistence type="predicted"/>
<feature type="chain" id="PRO_5039172237" evidence="1">
    <location>
        <begin position="30"/>
        <end position="190"/>
    </location>
</feature>
<evidence type="ECO:0000313" key="4">
    <source>
        <dbReference type="Proteomes" id="UP000526307"/>
    </source>
</evidence>
<dbReference type="PROSITE" id="PS51257">
    <property type="entry name" value="PROKAR_LIPOPROTEIN"/>
    <property type="match status" value="1"/>
</dbReference>
<dbReference type="PANTHER" id="PTHR42852">
    <property type="entry name" value="THIOL:DISULFIDE INTERCHANGE PROTEIN DSBE"/>
    <property type="match status" value="1"/>
</dbReference>
<sequence length="190" mass="20854">MNKKLQNYKFVAITAVILTLILSFTGCSKGDSNPKDSGSDANLRKFKTTTLSGEKFTQDDLKSYDMTVVNVWSTTCGYCIEEMPALEKLKSRLPANVQFVTVCIDGAVSADTAKDIVAQKGLTAKVLVNSDSINKSLLKYVSGTPSTFFFDKDGKLVGKPKVGTFKAKDDNEMAELYMNEVKAHLKKINK</sequence>
<dbReference type="InterPro" id="IPR036249">
    <property type="entry name" value="Thioredoxin-like_sf"/>
</dbReference>
<feature type="signal peptide" evidence="1">
    <location>
        <begin position="1"/>
        <end position="29"/>
    </location>
</feature>
<dbReference type="PROSITE" id="PS51352">
    <property type="entry name" value="THIOREDOXIN_2"/>
    <property type="match status" value="1"/>
</dbReference>
<dbReference type="GO" id="GO:0016491">
    <property type="term" value="F:oxidoreductase activity"/>
    <property type="evidence" value="ECO:0007669"/>
    <property type="project" value="InterPro"/>
</dbReference>
<feature type="domain" description="Thioredoxin" evidence="2">
    <location>
        <begin position="32"/>
        <end position="186"/>
    </location>
</feature>
<dbReference type="Proteomes" id="UP000526307">
    <property type="component" value="Unassembled WGS sequence"/>
</dbReference>
<dbReference type="AlphaFoldDB" id="A0A7Y8VSK4"/>
<evidence type="ECO:0000313" key="3">
    <source>
        <dbReference type="EMBL" id="NWO23667.1"/>
    </source>
</evidence>
<protein>
    <submittedName>
        <fullName evidence="3">TlpA family protein disulfide reductase</fullName>
    </submittedName>
</protein>